<dbReference type="EMBL" id="GAMC01006174">
    <property type="protein sequence ID" value="JAC00382.1"/>
    <property type="molecule type" value="mRNA"/>
</dbReference>
<evidence type="ECO:0000259" key="6">
    <source>
        <dbReference type="PROSITE" id="PS50054"/>
    </source>
</evidence>
<dbReference type="CTD" id="40958"/>
<feature type="region of interest" description="Disordered" evidence="5">
    <location>
        <begin position="33"/>
        <end position="65"/>
    </location>
</feature>
<gene>
    <name evidence="8" type="primary">DUS10</name>
</gene>
<dbReference type="AlphaFoldDB" id="W8C3A7"/>
<dbReference type="InterPro" id="IPR020422">
    <property type="entry name" value="TYR_PHOSPHATASE_DUAL_dom"/>
</dbReference>
<evidence type="ECO:0000256" key="1">
    <source>
        <dbReference type="ARBA" id="ARBA00008601"/>
    </source>
</evidence>
<dbReference type="OrthoDB" id="426001at2759"/>
<dbReference type="InterPro" id="IPR029021">
    <property type="entry name" value="Prot-tyrosine_phosphatase-like"/>
</dbReference>
<protein>
    <recommendedName>
        <fullName evidence="2">protein-tyrosine-phosphatase</fullName>
        <ecNumber evidence="2">3.1.3.48</ecNumber>
    </recommendedName>
</protein>
<comment type="similarity">
    <text evidence="1">Belongs to the protein-tyrosine phosphatase family. Non-receptor class dual specificity subfamily.</text>
</comment>
<feature type="region of interest" description="Disordered" evidence="5">
    <location>
        <begin position="346"/>
        <end position="366"/>
    </location>
</feature>
<evidence type="ECO:0000313" key="8">
    <source>
        <dbReference type="EMBL" id="JAC00382.1"/>
    </source>
</evidence>
<proteinExistence type="evidence at transcript level"/>
<dbReference type="SUPFAM" id="SSF52799">
    <property type="entry name" value="(Phosphotyrosine protein) phosphatases II"/>
    <property type="match status" value="1"/>
</dbReference>
<evidence type="ECO:0000256" key="2">
    <source>
        <dbReference type="ARBA" id="ARBA00013064"/>
    </source>
</evidence>
<dbReference type="GO" id="GO:0033550">
    <property type="term" value="F:MAP kinase tyrosine phosphatase activity"/>
    <property type="evidence" value="ECO:0007669"/>
    <property type="project" value="TreeGrafter"/>
</dbReference>
<feature type="compositionally biased region" description="Low complexity" evidence="5">
    <location>
        <begin position="226"/>
        <end position="240"/>
    </location>
</feature>
<feature type="compositionally biased region" description="Acidic residues" evidence="5">
    <location>
        <begin position="280"/>
        <end position="290"/>
    </location>
</feature>
<dbReference type="FunFam" id="3.90.190.10:FF:000028">
    <property type="entry name" value="Dual specificity phosphatase 10"/>
    <property type="match status" value="1"/>
</dbReference>
<evidence type="ECO:0000256" key="4">
    <source>
        <dbReference type="ARBA" id="ARBA00022912"/>
    </source>
</evidence>
<dbReference type="Pfam" id="PF00782">
    <property type="entry name" value="DSPc"/>
    <property type="match status" value="1"/>
</dbReference>
<dbReference type="InterPro" id="IPR000387">
    <property type="entry name" value="Tyr_Pase_dom"/>
</dbReference>
<dbReference type="GO" id="GO:0008330">
    <property type="term" value="F:protein tyrosine/threonine phosphatase activity"/>
    <property type="evidence" value="ECO:0007669"/>
    <property type="project" value="TreeGrafter"/>
</dbReference>
<reference evidence="8" key="2">
    <citation type="journal article" date="2014" name="BMC Genomics">
        <title>A genomic perspective to assessing quality of mass-reared SIT flies used in Mediterranean fruit fly (Ceratitis capitata) eradication in California.</title>
        <authorList>
            <person name="Calla B."/>
            <person name="Hall B."/>
            <person name="Hou S."/>
            <person name="Geib S.M."/>
        </authorList>
    </citation>
    <scope>NUCLEOTIDE SEQUENCE</scope>
</reference>
<keyword evidence="3" id="KW-0378">Hydrolase</keyword>
<feature type="region of interest" description="Disordered" evidence="5">
    <location>
        <begin position="225"/>
        <end position="326"/>
    </location>
</feature>
<evidence type="ECO:0000259" key="7">
    <source>
        <dbReference type="PROSITE" id="PS50056"/>
    </source>
</evidence>
<evidence type="ECO:0000256" key="3">
    <source>
        <dbReference type="ARBA" id="ARBA00022801"/>
    </source>
</evidence>
<dbReference type="PROSITE" id="PS50056">
    <property type="entry name" value="TYR_PHOSPHATASE_2"/>
    <property type="match status" value="1"/>
</dbReference>
<keyword evidence="4" id="KW-0904">Protein phosphatase</keyword>
<dbReference type="PROSITE" id="PS50054">
    <property type="entry name" value="TYR_PHOSPHATASE_DUAL"/>
    <property type="match status" value="1"/>
</dbReference>
<dbReference type="GO" id="GO:0017017">
    <property type="term" value="F:MAP kinase tyrosine/serine/threonine phosphatase activity"/>
    <property type="evidence" value="ECO:0007669"/>
    <property type="project" value="TreeGrafter"/>
</dbReference>
<dbReference type="GO" id="GO:0005829">
    <property type="term" value="C:cytosol"/>
    <property type="evidence" value="ECO:0007669"/>
    <property type="project" value="TreeGrafter"/>
</dbReference>
<dbReference type="SMART" id="SM00195">
    <property type="entry name" value="DSPc"/>
    <property type="match status" value="1"/>
</dbReference>
<feature type="compositionally biased region" description="Basic and acidic residues" evidence="5">
    <location>
        <begin position="269"/>
        <end position="279"/>
    </location>
</feature>
<sequence>MKMRVKRESPLLVLRFRTINSRNDCKRSTVCDTHGTASAPEAMPSEDCNEDWSSTAPQTGNRSPLMRSCSTPAVYDIETHPASPVFPHLLLGNGKDASDPSSVGANCVLNVTCQAPSSGPAPGLKYKQIPASDTPHQNIKQYFQEAYDFIEDARKTGSRVLLHCHAGISRSATIAIAYVMRYKSLSLFEAYKLVKVARPIISPNLNFMGQLLELEQNLRTSGVLKPASPATTAPTTPTSSHHVEFISGNNNSTSVEDEDETDSTLLRKRPSDAKRKLCPEVDDEATDDSFDATRCSTLTTQNSSNSQAMRLTWPPPTGTPTSLLSPCTSVEASCSSSVSSSSLSASSYASSSASTPTSPSTQQQQQLPFICCTPTNMPKRHSPAKLRLNLRSTFAPIRQSQSCMSIREVADESAVPSTSNTELVMTGAAVTSSSNQSIPSPVTMDEENNVVMAMSTSD</sequence>
<organism evidence="8">
    <name type="scientific">Ceratitis capitata</name>
    <name type="common">Mediterranean fruit fly</name>
    <name type="synonym">Tephritis capitata</name>
    <dbReference type="NCBI Taxonomy" id="7213"/>
    <lineage>
        <taxon>Eukaryota</taxon>
        <taxon>Metazoa</taxon>
        <taxon>Ecdysozoa</taxon>
        <taxon>Arthropoda</taxon>
        <taxon>Hexapoda</taxon>
        <taxon>Insecta</taxon>
        <taxon>Pterygota</taxon>
        <taxon>Neoptera</taxon>
        <taxon>Endopterygota</taxon>
        <taxon>Diptera</taxon>
        <taxon>Brachycera</taxon>
        <taxon>Muscomorpha</taxon>
        <taxon>Tephritoidea</taxon>
        <taxon>Tephritidae</taxon>
        <taxon>Ceratitis</taxon>
        <taxon>Ceratitis</taxon>
    </lineage>
</organism>
<dbReference type="GO" id="GO:0043409">
    <property type="term" value="P:negative regulation of MAPK cascade"/>
    <property type="evidence" value="ECO:0007669"/>
    <property type="project" value="TreeGrafter"/>
</dbReference>
<dbReference type="PANTHER" id="PTHR10159">
    <property type="entry name" value="DUAL SPECIFICITY PROTEIN PHOSPHATASE"/>
    <property type="match status" value="1"/>
</dbReference>
<feature type="compositionally biased region" description="Low complexity" evidence="5">
    <location>
        <begin position="296"/>
        <end position="307"/>
    </location>
</feature>
<feature type="domain" description="Tyrosine specific protein phosphatases" evidence="7">
    <location>
        <begin position="140"/>
        <end position="199"/>
    </location>
</feature>
<dbReference type="InterPro" id="IPR000340">
    <property type="entry name" value="Dual-sp_phosphatase_cat-dom"/>
</dbReference>
<dbReference type="PROSITE" id="PS00383">
    <property type="entry name" value="TYR_PHOSPHATASE_1"/>
    <property type="match status" value="1"/>
</dbReference>
<evidence type="ECO:0000256" key="5">
    <source>
        <dbReference type="SAM" id="MobiDB-lite"/>
    </source>
</evidence>
<dbReference type="Gene3D" id="3.90.190.10">
    <property type="entry name" value="Protein tyrosine phosphatase superfamily"/>
    <property type="match status" value="1"/>
</dbReference>
<dbReference type="PANTHER" id="PTHR10159:SF528">
    <property type="entry name" value="PUCKERED, ISOFORM A"/>
    <property type="match status" value="1"/>
</dbReference>
<feature type="compositionally biased region" description="Polar residues" evidence="5">
    <location>
        <begin position="51"/>
        <end position="62"/>
    </location>
</feature>
<dbReference type="KEGG" id="ccat:101461547"/>
<dbReference type="EC" id="3.1.3.48" evidence="2"/>
<dbReference type="GeneID" id="101461547"/>
<feature type="domain" description="Tyrosine-protein phosphatase" evidence="6">
    <location>
        <begin position="80"/>
        <end position="220"/>
    </location>
</feature>
<dbReference type="InterPro" id="IPR016130">
    <property type="entry name" value="Tyr_Pase_AS"/>
</dbReference>
<name>W8C3A7_CERCA</name>
<reference evidence="8" key="1">
    <citation type="submission" date="2013-07" db="EMBL/GenBank/DDBJ databases">
        <authorList>
            <person name="Geib S."/>
        </authorList>
    </citation>
    <scope>NUCLEOTIDE SEQUENCE</scope>
</reference>
<accession>W8C3A7</accession>